<name>A0ABN9XLP3_9DINO</name>
<keyword evidence="7" id="KW-1185">Reference proteome</keyword>
<dbReference type="InterPro" id="IPR044174">
    <property type="entry name" value="BC10-like"/>
</dbReference>
<dbReference type="InterPro" id="IPR003406">
    <property type="entry name" value="Glyco_trans_14"/>
</dbReference>
<keyword evidence="3" id="KW-0808">Transferase</keyword>
<evidence type="ECO:0000256" key="5">
    <source>
        <dbReference type="ARBA" id="ARBA00023180"/>
    </source>
</evidence>
<evidence type="ECO:0000256" key="4">
    <source>
        <dbReference type="ARBA" id="ARBA00023136"/>
    </source>
</evidence>
<dbReference type="EMBL" id="CAUYUJ010020813">
    <property type="protein sequence ID" value="CAK0900638.1"/>
    <property type="molecule type" value="Genomic_DNA"/>
</dbReference>
<evidence type="ECO:0000313" key="6">
    <source>
        <dbReference type="EMBL" id="CAK0900638.1"/>
    </source>
</evidence>
<evidence type="ECO:0000313" key="7">
    <source>
        <dbReference type="Proteomes" id="UP001189429"/>
    </source>
</evidence>
<sequence length="243" mass="27864">MDWFGRAPSDQYDIVVHNDQGGDIGRLRQLSRLVDPPTKTGWATSGLVRATLLLLREALTKPSNTHFVLLSNSDIPLLSFKDFYADVTCRPLSRFSRFGLNWDESLGRDIWQPPKGPEWQGCTKRGCHAKADQWAMWTRADAVFFAEKNFLKFLKPCVLFVDEPYFIQLMHQHDREYENRCVTYTSWKFGTDSPVIFDEVDPATSSEARRGGCWFLRKVSRTATLTADFRRSIGLPVEGRPPP</sequence>
<keyword evidence="2" id="KW-0328">Glycosyltransferase</keyword>
<gene>
    <name evidence="6" type="ORF">PCOR1329_LOCUS77865</name>
</gene>
<protein>
    <recommendedName>
        <fullName evidence="8">Protein xylosyltransferase</fullName>
    </recommendedName>
</protein>
<dbReference type="PANTHER" id="PTHR31042">
    <property type="entry name" value="CORE-2/I-BRANCHING BETA-1,6-N-ACETYLGLUCOSAMINYLTRANSFERASE FAMILY PROTEIN-RELATED"/>
    <property type="match status" value="1"/>
</dbReference>
<dbReference type="Pfam" id="PF02485">
    <property type="entry name" value="Branch"/>
    <property type="match status" value="1"/>
</dbReference>
<comment type="subcellular location">
    <subcellularLocation>
        <location evidence="1">Membrane</location>
        <topology evidence="1">Single-pass type II membrane protein</topology>
    </subcellularLocation>
</comment>
<keyword evidence="4" id="KW-0472">Membrane</keyword>
<evidence type="ECO:0000256" key="3">
    <source>
        <dbReference type="ARBA" id="ARBA00022679"/>
    </source>
</evidence>
<keyword evidence="5" id="KW-0325">Glycoprotein</keyword>
<evidence type="ECO:0000256" key="2">
    <source>
        <dbReference type="ARBA" id="ARBA00022676"/>
    </source>
</evidence>
<dbReference type="Proteomes" id="UP001189429">
    <property type="component" value="Unassembled WGS sequence"/>
</dbReference>
<dbReference type="PANTHER" id="PTHR31042:SF8">
    <property type="entry name" value="CORE-2_I-BRANCHING BETA-1,6-N-ACETYLGLUCOSAMINYLTRANSFERASE FAMILY PROTEIN"/>
    <property type="match status" value="1"/>
</dbReference>
<accession>A0ABN9XLP3</accession>
<organism evidence="6 7">
    <name type="scientific">Prorocentrum cordatum</name>
    <dbReference type="NCBI Taxonomy" id="2364126"/>
    <lineage>
        <taxon>Eukaryota</taxon>
        <taxon>Sar</taxon>
        <taxon>Alveolata</taxon>
        <taxon>Dinophyceae</taxon>
        <taxon>Prorocentrales</taxon>
        <taxon>Prorocentraceae</taxon>
        <taxon>Prorocentrum</taxon>
    </lineage>
</organism>
<evidence type="ECO:0000256" key="1">
    <source>
        <dbReference type="ARBA" id="ARBA00004606"/>
    </source>
</evidence>
<reference evidence="6" key="1">
    <citation type="submission" date="2023-10" db="EMBL/GenBank/DDBJ databases">
        <authorList>
            <person name="Chen Y."/>
            <person name="Shah S."/>
            <person name="Dougan E. K."/>
            <person name="Thang M."/>
            <person name="Chan C."/>
        </authorList>
    </citation>
    <scope>NUCLEOTIDE SEQUENCE [LARGE SCALE GENOMIC DNA]</scope>
</reference>
<proteinExistence type="predicted"/>
<evidence type="ECO:0008006" key="8">
    <source>
        <dbReference type="Google" id="ProtNLM"/>
    </source>
</evidence>
<comment type="caution">
    <text evidence="6">The sequence shown here is derived from an EMBL/GenBank/DDBJ whole genome shotgun (WGS) entry which is preliminary data.</text>
</comment>